<dbReference type="PANTHER" id="PTHR20883">
    <property type="entry name" value="PHYTANOYL-COA DIOXYGENASE DOMAIN CONTAINING 1"/>
    <property type="match status" value="1"/>
</dbReference>
<comment type="similarity">
    <text evidence="2">Belongs to the PhyH family.</text>
</comment>
<evidence type="ECO:0000256" key="5">
    <source>
        <dbReference type="ARBA" id="ARBA00023002"/>
    </source>
</evidence>
<evidence type="ECO:0000256" key="2">
    <source>
        <dbReference type="ARBA" id="ARBA00005830"/>
    </source>
</evidence>
<evidence type="ECO:0000313" key="8">
    <source>
        <dbReference type="Proteomes" id="UP000190744"/>
    </source>
</evidence>
<keyword evidence="6" id="KW-0408">Iron</keyword>
<dbReference type="Gene3D" id="2.60.120.620">
    <property type="entry name" value="q2cbj1_9rhob like domain"/>
    <property type="match status" value="1"/>
</dbReference>
<evidence type="ECO:0008006" key="9">
    <source>
        <dbReference type="Google" id="ProtNLM"/>
    </source>
</evidence>
<comment type="cofactor">
    <cofactor evidence="1">
        <name>Fe cation</name>
        <dbReference type="ChEBI" id="CHEBI:24875"/>
    </cofactor>
</comment>
<dbReference type="Proteomes" id="UP000190744">
    <property type="component" value="Unassembled WGS sequence"/>
</dbReference>
<evidence type="ECO:0000256" key="4">
    <source>
        <dbReference type="ARBA" id="ARBA00022964"/>
    </source>
</evidence>
<organism evidence="7 8">
    <name type="scientific">Penicillium brasilianum</name>
    <dbReference type="NCBI Taxonomy" id="104259"/>
    <lineage>
        <taxon>Eukaryota</taxon>
        <taxon>Fungi</taxon>
        <taxon>Dikarya</taxon>
        <taxon>Ascomycota</taxon>
        <taxon>Pezizomycotina</taxon>
        <taxon>Eurotiomycetes</taxon>
        <taxon>Eurotiomycetidae</taxon>
        <taxon>Eurotiales</taxon>
        <taxon>Aspergillaceae</taxon>
        <taxon>Penicillium</taxon>
    </lineage>
</organism>
<reference evidence="8" key="1">
    <citation type="submission" date="2015-09" db="EMBL/GenBank/DDBJ databases">
        <authorList>
            <person name="Fill T.P."/>
            <person name="Baretta J.F."/>
            <person name="de Almeida L.G."/>
            <person name="Rocha M."/>
            <person name="de Souza D.H."/>
            <person name="Malavazi I."/>
            <person name="Cerdeira L.T."/>
            <person name="Hong H."/>
            <person name="Samborskyy M."/>
            <person name="de Vasconcelos A.T."/>
            <person name="Leadlay P."/>
            <person name="Rodrigues-Filho E."/>
        </authorList>
    </citation>
    <scope>NUCLEOTIDE SEQUENCE [LARGE SCALE GENOMIC DNA]</scope>
    <source>
        <strain evidence="8">LaBioMMi 136</strain>
    </source>
</reference>
<evidence type="ECO:0000256" key="6">
    <source>
        <dbReference type="ARBA" id="ARBA00023004"/>
    </source>
</evidence>
<evidence type="ECO:0000256" key="3">
    <source>
        <dbReference type="ARBA" id="ARBA00022723"/>
    </source>
</evidence>
<dbReference type="Pfam" id="PF05721">
    <property type="entry name" value="PhyH"/>
    <property type="match status" value="1"/>
</dbReference>
<dbReference type="GO" id="GO:0046872">
    <property type="term" value="F:metal ion binding"/>
    <property type="evidence" value="ECO:0007669"/>
    <property type="project" value="UniProtKB-KW"/>
</dbReference>
<sequence length="301" mass="33598">MAPMNPPRLQRFPATASADQIFAAFKEDGCVVIEGFIPPDQVARFSQEVNPAMEKITVEVTNDGNSNDRTKRFSKCAIASPTFRNEIIESDLMHELCDRIFSKPGEGMGYHFNDTMVIEVQPGAPAQRLHRDQELYPWWNSMGPAGPECIMNFFCAITPFTEENGATRLAPGSHLWPEFTQINERDCPQFGKIETAPAIMQPGDCYLMSGKVVHGAGHNTTTTDQRRALALSIIRRELRPVQAFSLSVPMKLAREMSERSQTMFGFRSAVQHCDGDMVHFWGNDGKDIAHHLGLEASSVHV</sequence>
<evidence type="ECO:0000313" key="7">
    <source>
        <dbReference type="EMBL" id="OOQ86831.1"/>
    </source>
</evidence>
<evidence type="ECO:0000256" key="1">
    <source>
        <dbReference type="ARBA" id="ARBA00001962"/>
    </source>
</evidence>
<dbReference type="PANTHER" id="PTHR20883:SF19">
    <property type="entry name" value="MULTIFUNCTIONAL DIOXYGENASE AUSE"/>
    <property type="match status" value="1"/>
</dbReference>
<dbReference type="SUPFAM" id="SSF51197">
    <property type="entry name" value="Clavaminate synthase-like"/>
    <property type="match status" value="1"/>
</dbReference>
<proteinExistence type="inferred from homology"/>
<dbReference type="EMBL" id="LJBN01000133">
    <property type="protein sequence ID" value="OOQ86831.1"/>
    <property type="molecule type" value="Genomic_DNA"/>
</dbReference>
<dbReference type="InterPro" id="IPR008775">
    <property type="entry name" value="Phytyl_CoA_dOase-like"/>
</dbReference>
<keyword evidence="3" id="KW-0479">Metal-binding</keyword>
<dbReference type="GO" id="GO:0051213">
    <property type="term" value="F:dioxygenase activity"/>
    <property type="evidence" value="ECO:0007669"/>
    <property type="project" value="UniProtKB-KW"/>
</dbReference>
<keyword evidence="5" id="KW-0560">Oxidoreductase</keyword>
<accession>A0A1S9RN85</accession>
<dbReference type="AlphaFoldDB" id="A0A1S9RN85"/>
<protein>
    <recommendedName>
        <fullName evidence="9">Phytanoyl-CoA dioxygenase family protein</fullName>
    </recommendedName>
</protein>
<keyword evidence="4" id="KW-0223">Dioxygenase</keyword>
<name>A0A1S9RN85_PENBI</name>
<gene>
    <name evidence="7" type="ORF">PEBR_19779</name>
</gene>
<comment type="caution">
    <text evidence="7">The sequence shown here is derived from an EMBL/GenBank/DDBJ whole genome shotgun (WGS) entry which is preliminary data.</text>
</comment>